<dbReference type="Proteomes" id="UP000266861">
    <property type="component" value="Unassembled WGS sequence"/>
</dbReference>
<protein>
    <submittedName>
        <fullName evidence="1">Uncharacterized protein</fullName>
    </submittedName>
</protein>
<accession>A0A397IQL7</accession>
<dbReference type="EMBL" id="PQFF01000201">
    <property type="protein sequence ID" value="RHZ75263.1"/>
    <property type="molecule type" value="Genomic_DNA"/>
</dbReference>
<dbReference type="AlphaFoldDB" id="A0A397IQL7"/>
<evidence type="ECO:0000313" key="2">
    <source>
        <dbReference type="Proteomes" id="UP000266861"/>
    </source>
</evidence>
<reference evidence="1 2" key="1">
    <citation type="submission" date="2018-08" db="EMBL/GenBank/DDBJ databases">
        <title>Genome and evolution of the arbuscular mycorrhizal fungus Diversispora epigaea (formerly Glomus versiforme) and its bacterial endosymbionts.</title>
        <authorList>
            <person name="Sun X."/>
            <person name="Fei Z."/>
            <person name="Harrison M."/>
        </authorList>
    </citation>
    <scope>NUCLEOTIDE SEQUENCE [LARGE SCALE GENOMIC DNA]</scope>
    <source>
        <strain evidence="1 2">IT104</strain>
    </source>
</reference>
<organism evidence="1 2">
    <name type="scientific">Diversispora epigaea</name>
    <dbReference type="NCBI Taxonomy" id="1348612"/>
    <lineage>
        <taxon>Eukaryota</taxon>
        <taxon>Fungi</taxon>
        <taxon>Fungi incertae sedis</taxon>
        <taxon>Mucoromycota</taxon>
        <taxon>Glomeromycotina</taxon>
        <taxon>Glomeromycetes</taxon>
        <taxon>Diversisporales</taxon>
        <taxon>Diversisporaceae</taxon>
        <taxon>Diversispora</taxon>
    </lineage>
</organism>
<dbReference type="OrthoDB" id="2397340at2759"/>
<comment type="caution">
    <text evidence="1">The sequence shown here is derived from an EMBL/GenBank/DDBJ whole genome shotgun (WGS) entry which is preliminary data.</text>
</comment>
<proteinExistence type="predicted"/>
<keyword evidence="2" id="KW-1185">Reference proteome</keyword>
<evidence type="ECO:0000313" key="1">
    <source>
        <dbReference type="EMBL" id="RHZ75263.1"/>
    </source>
</evidence>
<name>A0A397IQL7_9GLOM</name>
<sequence length="132" mass="15624">MSVSSLPEWQTLRAQWRVPFVCSSNCWEVIEWIPYDRIKYFKQIANPESTNIQLIMGVIDPLLKNYIKYHDDYRDYLRVKIQKLISASQESTNTTTTTPLNYQIYPQAIYTSCLLNHSSLPKPKNEENFERN</sequence>
<gene>
    <name evidence="1" type="ORF">Glove_216g52</name>
</gene>